<evidence type="ECO:0000259" key="10">
    <source>
        <dbReference type="Pfam" id="PF13962"/>
    </source>
</evidence>
<dbReference type="Pfam" id="PF12796">
    <property type="entry name" value="Ank_2"/>
    <property type="match status" value="2"/>
</dbReference>
<dbReference type="Proteomes" id="UP001370490">
    <property type="component" value="Unassembled WGS sequence"/>
</dbReference>
<dbReference type="GO" id="GO:0005886">
    <property type="term" value="C:plasma membrane"/>
    <property type="evidence" value="ECO:0007669"/>
    <property type="project" value="TreeGrafter"/>
</dbReference>
<dbReference type="InterPro" id="IPR002110">
    <property type="entry name" value="Ankyrin_rpt"/>
</dbReference>
<sequence>MDAKLFQAVVGNDVAAFMKLVQENEKILEQRTSTSLSTVLHLASRLGHYALASNIIEMKPEMVSAENKKLETPLHLVCHRNDPKLLALLLGKNPGVTAKLDCKKRSALHVACRNGHTEMVKLLLNLPWVLEVDVNCLHIAALRGNTVFHLAVMFNQLQTLKSLVQHLDHSHTNLLNMLDKHGDSVLHFAAYGRNYQVYTYLIKNTSVDILARNNQGLTAIDVIFLGTDHSSHPYLQTKMKDANDGHTQETSSSVEDELATLDREVVTPFSEDPSPQIHMNPFDMLPANAAIEADLLESNDEISSSVSPARTEYEPEFKHHIHHNQPKLVTRRKKGRRARSKLHENKDNSARYEEELLNILKKYQGKQPEDVHWEALQNARNTITLVAILIATVTFTAGISPPGGIYQDGGAGPLKGKAMVSKTAAFKVFAISNNLALFISLCIVAVLVSIIPFRRQALMNLLATAHKVISALDEEVKVEETKKWRENNLNCKNSG</sequence>
<accession>A0AAN8UJ11</accession>
<feature type="domain" description="PGG" evidence="10">
    <location>
        <begin position="374"/>
        <end position="467"/>
    </location>
</feature>
<dbReference type="Gene3D" id="1.25.40.20">
    <property type="entry name" value="Ankyrin repeat-containing domain"/>
    <property type="match status" value="2"/>
</dbReference>
<dbReference type="EMBL" id="JBAMMX010000028">
    <property type="protein sequence ID" value="KAK6912026.1"/>
    <property type="molecule type" value="Genomic_DNA"/>
</dbReference>
<reference evidence="11 12" key="1">
    <citation type="submission" date="2023-12" db="EMBL/GenBank/DDBJ databases">
        <title>A high-quality genome assembly for Dillenia turbinata (Dilleniales).</title>
        <authorList>
            <person name="Chanderbali A."/>
        </authorList>
    </citation>
    <scope>NUCLEOTIDE SEQUENCE [LARGE SCALE GENOMIC DNA]</scope>
    <source>
        <strain evidence="11">LSX21</strain>
        <tissue evidence="11">Leaf</tissue>
    </source>
</reference>
<gene>
    <name evidence="11" type="ORF">RJ641_024119</name>
</gene>
<dbReference type="PANTHER" id="PTHR24186:SF38">
    <property type="entry name" value="ANKYRIN REPEAT FAMILY PROTEIN"/>
    <property type="match status" value="1"/>
</dbReference>
<keyword evidence="4 9" id="KW-1133">Transmembrane helix</keyword>
<dbReference type="InterPro" id="IPR026961">
    <property type="entry name" value="PGG_dom"/>
</dbReference>
<evidence type="ECO:0000256" key="4">
    <source>
        <dbReference type="ARBA" id="ARBA00022989"/>
    </source>
</evidence>
<keyword evidence="6 9" id="KW-0472">Membrane</keyword>
<name>A0AAN8UJ11_9MAGN</name>
<dbReference type="PANTHER" id="PTHR24186">
    <property type="entry name" value="PROTEIN PHOSPHATASE 1 REGULATORY SUBUNIT"/>
    <property type="match status" value="1"/>
</dbReference>
<evidence type="ECO:0000256" key="6">
    <source>
        <dbReference type="ARBA" id="ARBA00023136"/>
    </source>
</evidence>
<evidence type="ECO:0000256" key="7">
    <source>
        <dbReference type="PROSITE-ProRule" id="PRU00023"/>
    </source>
</evidence>
<evidence type="ECO:0000256" key="5">
    <source>
        <dbReference type="ARBA" id="ARBA00023043"/>
    </source>
</evidence>
<feature type="non-terminal residue" evidence="11">
    <location>
        <position position="495"/>
    </location>
</feature>
<evidence type="ECO:0000256" key="3">
    <source>
        <dbReference type="ARBA" id="ARBA00022737"/>
    </source>
</evidence>
<evidence type="ECO:0000256" key="1">
    <source>
        <dbReference type="ARBA" id="ARBA00004141"/>
    </source>
</evidence>
<organism evidence="11 12">
    <name type="scientific">Dillenia turbinata</name>
    <dbReference type="NCBI Taxonomy" id="194707"/>
    <lineage>
        <taxon>Eukaryota</taxon>
        <taxon>Viridiplantae</taxon>
        <taxon>Streptophyta</taxon>
        <taxon>Embryophyta</taxon>
        <taxon>Tracheophyta</taxon>
        <taxon>Spermatophyta</taxon>
        <taxon>Magnoliopsida</taxon>
        <taxon>eudicotyledons</taxon>
        <taxon>Gunneridae</taxon>
        <taxon>Pentapetalae</taxon>
        <taxon>Dilleniales</taxon>
        <taxon>Dilleniaceae</taxon>
        <taxon>Dillenia</taxon>
    </lineage>
</organism>
<dbReference type="InterPro" id="IPR036770">
    <property type="entry name" value="Ankyrin_rpt-contain_sf"/>
</dbReference>
<protein>
    <submittedName>
        <fullName evidence="11">Ankyrin repeat</fullName>
    </submittedName>
</protein>
<feature type="repeat" description="ANK" evidence="7">
    <location>
        <begin position="103"/>
        <end position="125"/>
    </location>
</feature>
<comment type="caution">
    <text evidence="11">The sequence shown here is derived from an EMBL/GenBank/DDBJ whole genome shotgun (WGS) entry which is preliminary data.</text>
</comment>
<dbReference type="Pfam" id="PF13962">
    <property type="entry name" value="PGG"/>
    <property type="match status" value="1"/>
</dbReference>
<feature type="compositionally biased region" description="Basic residues" evidence="8">
    <location>
        <begin position="322"/>
        <end position="340"/>
    </location>
</feature>
<evidence type="ECO:0000313" key="11">
    <source>
        <dbReference type="EMBL" id="KAK6912026.1"/>
    </source>
</evidence>
<dbReference type="PROSITE" id="PS50297">
    <property type="entry name" value="ANK_REP_REGION"/>
    <property type="match status" value="1"/>
</dbReference>
<feature type="transmembrane region" description="Helical" evidence="9">
    <location>
        <begin position="435"/>
        <end position="453"/>
    </location>
</feature>
<dbReference type="SMART" id="SM00248">
    <property type="entry name" value="ANK"/>
    <property type="match status" value="5"/>
</dbReference>
<dbReference type="PROSITE" id="PS50088">
    <property type="entry name" value="ANK_REPEAT"/>
    <property type="match status" value="1"/>
</dbReference>
<keyword evidence="5 7" id="KW-0040">ANK repeat</keyword>
<keyword evidence="2 9" id="KW-0812">Transmembrane</keyword>
<proteinExistence type="predicted"/>
<dbReference type="AlphaFoldDB" id="A0AAN8UJ11"/>
<evidence type="ECO:0000256" key="9">
    <source>
        <dbReference type="SAM" id="Phobius"/>
    </source>
</evidence>
<keyword evidence="12" id="KW-1185">Reference proteome</keyword>
<comment type="subcellular location">
    <subcellularLocation>
        <location evidence="1">Membrane</location>
        <topology evidence="1">Multi-pass membrane protein</topology>
    </subcellularLocation>
</comment>
<feature type="region of interest" description="Disordered" evidence="8">
    <location>
        <begin position="322"/>
        <end position="346"/>
    </location>
</feature>
<evidence type="ECO:0000313" key="12">
    <source>
        <dbReference type="Proteomes" id="UP001370490"/>
    </source>
</evidence>
<keyword evidence="3" id="KW-0677">Repeat</keyword>
<dbReference type="SUPFAM" id="SSF48403">
    <property type="entry name" value="Ankyrin repeat"/>
    <property type="match status" value="1"/>
</dbReference>
<evidence type="ECO:0000256" key="2">
    <source>
        <dbReference type="ARBA" id="ARBA00022692"/>
    </source>
</evidence>
<evidence type="ECO:0000256" key="8">
    <source>
        <dbReference type="SAM" id="MobiDB-lite"/>
    </source>
</evidence>